<feature type="domain" description="CAP-associated" evidence="3">
    <location>
        <begin position="53"/>
        <end position="194"/>
    </location>
</feature>
<accession>A0ABS6JPI1</accession>
<dbReference type="PANTHER" id="PTHR31157">
    <property type="entry name" value="SCP DOMAIN-CONTAINING PROTEIN"/>
    <property type="match status" value="1"/>
</dbReference>
<comment type="caution">
    <text evidence="4">The sequence shown here is derived from an EMBL/GenBank/DDBJ whole genome shotgun (WGS) entry which is preliminary data.</text>
</comment>
<dbReference type="Gene3D" id="3.40.33.10">
    <property type="entry name" value="CAP"/>
    <property type="match status" value="1"/>
</dbReference>
<keyword evidence="5" id="KW-1185">Reference proteome</keyword>
<feature type="region of interest" description="Disordered" evidence="1">
    <location>
        <begin position="10"/>
        <end position="34"/>
    </location>
</feature>
<dbReference type="InterPro" id="IPR035940">
    <property type="entry name" value="CAP_sf"/>
</dbReference>
<proteinExistence type="predicted"/>
<organism evidence="4 5">
    <name type="scientific">Evansella alkalicola</name>
    <dbReference type="NCBI Taxonomy" id="745819"/>
    <lineage>
        <taxon>Bacteria</taxon>
        <taxon>Bacillati</taxon>
        <taxon>Bacillota</taxon>
        <taxon>Bacilli</taxon>
        <taxon>Bacillales</taxon>
        <taxon>Bacillaceae</taxon>
        <taxon>Evansella</taxon>
    </lineage>
</organism>
<dbReference type="Proteomes" id="UP000790580">
    <property type="component" value="Unassembled WGS sequence"/>
</dbReference>
<gene>
    <name evidence="4" type="ORF">KS407_03325</name>
</gene>
<dbReference type="Pfam" id="PF14504">
    <property type="entry name" value="CAP_assoc_N"/>
    <property type="match status" value="1"/>
</dbReference>
<evidence type="ECO:0000259" key="2">
    <source>
        <dbReference type="Pfam" id="PF00188"/>
    </source>
</evidence>
<evidence type="ECO:0000256" key="1">
    <source>
        <dbReference type="SAM" id="MobiDB-lite"/>
    </source>
</evidence>
<dbReference type="InterPro" id="IPR014044">
    <property type="entry name" value="CAP_dom"/>
</dbReference>
<sequence>MDHHFLINEENYDKKASDVEQNQVNNEYEENKPKKEETMIEEDLHIEEIHQWIGKSTSDVTKILGKPERTDLTQFGYEWMIYRDSTKNLQIGVNDGNVVTVYSNHHAMPLLHVSIGMSYEEVDAFYEFNNKVSLNGNGALRTYDFELSEEEIHMRPLVYIGDGVWAQFYFDIYDNVLSGIRYTDQETLLLHRPYSIVYRGSLPEVEELSNEDWKQVQDAQARQIFDLTNDIRKKHGLTPLEWDDATSNVALGHSKDMHQHGYFSHTSPNYGELTDRLESESIAFRLAAENIAAKYVDAIEAVEGWLNSEGHRINLLHEDFTHIGIGVYRDYYTQNFLTPR</sequence>
<dbReference type="CDD" id="cd05379">
    <property type="entry name" value="CAP_bacterial"/>
    <property type="match status" value="1"/>
</dbReference>
<dbReference type="InterPro" id="IPR029410">
    <property type="entry name" value="CAP_assoc"/>
</dbReference>
<protein>
    <submittedName>
        <fullName evidence="4">CAP domain-containing protein</fullName>
    </submittedName>
</protein>
<evidence type="ECO:0000313" key="4">
    <source>
        <dbReference type="EMBL" id="MBU9720473.1"/>
    </source>
</evidence>
<dbReference type="EMBL" id="JAHQCR010000017">
    <property type="protein sequence ID" value="MBU9720473.1"/>
    <property type="molecule type" value="Genomic_DNA"/>
</dbReference>
<dbReference type="PANTHER" id="PTHR31157:SF26">
    <property type="entry name" value="SCP-LIKE EXTRACELLULAR PROTEIN"/>
    <property type="match status" value="1"/>
</dbReference>
<feature type="domain" description="SCP" evidence="2">
    <location>
        <begin position="225"/>
        <end position="335"/>
    </location>
</feature>
<dbReference type="Pfam" id="PF00188">
    <property type="entry name" value="CAP"/>
    <property type="match status" value="1"/>
</dbReference>
<name>A0ABS6JPI1_9BACI</name>
<dbReference type="SUPFAM" id="SSF55797">
    <property type="entry name" value="PR-1-like"/>
    <property type="match status" value="1"/>
</dbReference>
<reference evidence="4 5" key="1">
    <citation type="submission" date="2021-06" db="EMBL/GenBank/DDBJ databases">
        <title>Bacillus sp. RD4P76, an endophyte from a halophyte.</title>
        <authorList>
            <person name="Sun J.-Q."/>
        </authorList>
    </citation>
    <scope>NUCLEOTIDE SEQUENCE [LARGE SCALE GENOMIC DNA]</scope>
    <source>
        <strain evidence="4 5">JCM 17098</strain>
    </source>
</reference>
<evidence type="ECO:0000259" key="3">
    <source>
        <dbReference type="Pfam" id="PF14504"/>
    </source>
</evidence>
<evidence type="ECO:0000313" key="5">
    <source>
        <dbReference type="Proteomes" id="UP000790580"/>
    </source>
</evidence>